<evidence type="ECO:0000313" key="9">
    <source>
        <dbReference type="EMBL" id="ACS21796.1"/>
    </source>
</evidence>
<comment type="function">
    <text evidence="5">Modulates RecA activity.</text>
</comment>
<protein>
    <recommendedName>
        <fullName evidence="3 5">Regulatory protein RecX</fullName>
    </recommendedName>
</protein>
<evidence type="ECO:0000259" key="7">
    <source>
        <dbReference type="Pfam" id="PF21981"/>
    </source>
</evidence>
<organism evidence="9">
    <name type="scientific">Variovorax paradoxus (strain S110)</name>
    <dbReference type="NCBI Taxonomy" id="543728"/>
    <lineage>
        <taxon>Bacteria</taxon>
        <taxon>Pseudomonadati</taxon>
        <taxon>Pseudomonadota</taxon>
        <taxon>Betaproteobacteria</taxon>
        <taxon>Burkholderiales</taxon>
        <taxon>Comamonadaceae</taxon>
        <taxon>Variovorax</taxon>
    </lineage>
</organism>
<dbReference type="PANTHER" id="PTHR33602:SF1">
    <property type="entry name" value="REGULATORY PROTEIN RECX FAMILY PROTEIN"/>
    <property type="match status" value="1"/>
</dbReference>
<dbReference type="STRING" id="543728.Vapar_5194"/>
<dbReference type="eggNOG" id="COG2137">
    <property type="taxonomic scope" value="Bacteria"/>
</dbReference>
<dbReference type="KEGG" id="vap:Vapar_5194"/>
<accession>C5CRC0</accession>
<dbReference type="EMBL" id="CP001635">
    <property type="protein sequence ID" value="ACS21796.1"/>
    <property type="molecule type" value="Genomic_DNA"/>
</dbReference>
<dbReference type="GO" id="GO:0005737">
    <property type="term" value="C:cytoplasm"/>
    <property type="evidence" value="ECO:0007669"/>
    <property type="project" value="UniProtKB-SubCell"/>
</dbReference>
<dbReference type="InterPro" id="IPR036388">
    <property type="entry name" value="WH-like_DNA-bd_sf"/>
</dbReference>
<dbReference type="AlphaFoldDB" id="C5CRC0"/>
<dbReference type="HOGENOM" id="CLU_066607_3_1_4"/>
<evidence type="ECO:0000256" key="3">
    <source>
        <dbReference type="ARBA" id="ARBA00018111"/>
    </source>
</evidence>
<name>C5CRC0_VARPS</name>
<evidence type="ECO:0000259" key="8">
    <source>
        <dbReference type="Pfam" id="PF21982"/>
    </source>
</evidence>
<sequence length="150" mass="16613">MAFGAPSLKGRALRLLSQREHSRAELERKLARHEETPGELARALDELAAKDFISEPRVVASVLNQRAARSGALRVRQELQAKGIAPEAIAQAMASLQDTEVERATALWRRRFDAPPADAKERARQTRFLLARGFAGAVVAKVLRSDFDED</sequence>
<keyword evidence="4 5" id="KW-0963">Cytoplasm</keyword>
<evidence type="ECO:0000256" key="1">
    <source>
        <dbReference type="ARBA" id="ARBA00004496"/>
    </source>
</evidence>
<dbReference type="Pfam" id="PF02631">
    <property type="entry name" value="RecX_HTH2"/>
    <property type="match status" value="1"/>
</dbReference>
<feature type="domain" description="RecX second three-helical" evidence="6">
    <location>
        <begin position="59"/>
        <end position="93"/>
    </location>
</feature>
<dbReference type="InterPro" id="IPR053926">
    <property type="entry name" value="RecX_HTH_1st"/>
</dbReference>
<dbReference type="InterPro" id="IPR053924">
    <property type="entry name" value="RecX_HTH_2nd"/>
</dbReference>
<proteinExistence type="inferred from homology"/>
<dbReference type="InterPro" id="IPR003783">
    <property type="entry name" value="Regulatory_RecX"/>
</dbReference>
<dbReference type="InterPro" id="IPR053925">
    <property type="entry name" value="RecX_HTH_3rd"/>
</dbReference>
<evidence type="ECO:0000259" key="6">
    <source>
        <dbReference type="Pfam" id="PF02631"/>
    </source>
</evidence>
<dbReference type="HAMAP" id="MF_01114">
    <property type="entry name" value="RecX"/>
    <property type="match status" value="1"/>
</dbReference>
<comment type="subcellular location">
    <subcellularLocation>
        <location evidence="1 5">Cytoplasm</location>
    </subcellularLocation>
</comment>
<dbReference type="OrthoDB" id="5295441at2"/>
<dbReference type="Gene3D" id="1.10.10.10">
    <property type="entry name" value="Winged helix-like DNA-binding domain superfamily/Winged helix DNA-binding domain"/>
    <property type="match status" value="3"/>
</dbReference>
<evidence type="ECO:0000256" key="2">
    <source>
        <dbReference type="ARBA" id="ARBA00009695"/>
    </source>
</evidence>
<dbReference type="GO" id="GO:0006282">
    <property type="term" value="P:regulation of DNA repair"/>
    <property type="evidence" value="ECO:0007669"/>
    <property type="project" value="UniProtKB-UniRule"/>
</dbReference>
<gene>
    <name evidence="5" type="primary">recX</name>
    <name evidence="9" type="ordered locus">Vapar_5194</name>
</gene>
<dbReference type="Pfam" id="PF21981">
    <property type="entry name" value="RecX_HTH3"/>
    <property type="match status" value="1"/>
</dbReference>
<feature type="domain" description="RecX first three-helical" evidence="8">
    <location>
        <begin position="10"/>
        <end position="47"/>
    </location>
</feature>
<dbReference type="PANTHER" id="PTHR33602">
    <property type="entry name" value="REGULATORY PROTEIN RECX FAMILY PROTEIN"/>
    <property type="match status" value="1"/>
</dbReference>
<dbReference type="NCBIfam" id="NF001055">
    <property type="entry name" value="PRK00117.2-5"/>
    <property type="match status" value="1"/>
</dbReference>
<reference evidence="9" key="1">
    <citation type="submission" date="2009-06" db="EMBL/GenBank/DDBJ databases">
        <title>Complete sequence of chromosome 1 of Variovorax paradoxus S110.</title>
        <authorList>
            <consortium name="US DOE Joint Genome Institute"/>
            <person name="Lucas S."/>
            <person name="Copeland A."/>
            <person name="Lapidus A."/>
            <person name="Glavina del Rio T."/>
            <person name="Tice H."/>
            <person name="Bruce D."/>
            <person name="Goodwin L."/>
            <person name="Pitluck S."/>
            <person name="Chertkov O."/>
            <person name="Brettin T."/>
            <person name="Detter J.C."/>
            <person name="Han C."/>
            <person name="Larimer F."/>
            <person name="Land M."/>
            <person name="Hauser L."/>
            <person name="Kyrpides N."/>
            <person name="Ovchinnikova G."/>
            <person name="Orwin P."/>
            <person name="Leadbetter J.R."/>
            <person name="Spain J.C."/>
            <person name="Han J.I."/>
        </authorList>
    </citation>
    <scope>NUCLEOTIDE SEQUENCE</scope>
    <source>
        <strain evidence="9">S110</strain>
    </source>
</reference>
<dbReference type="Pfam" id="PF21982">
    <property type="entry name" value="RecX_HTH1"/>
    <property type="match status" value="1"/>
</dbReference>
<feature type="domain" description="RecX third three-helical" evidence="7">
    <location>
        <begin position="98"/>
        <end position="143"/>
    </location>
</feature>
<evidence type="ECO:0000256" key="4">
    <source>
        <dbReference type="ARBA" id="ARBA00022490"/>
    </source>
</evidence>
<evidence type="ECO:0000256" key="5">
    <source>
        <dbReference type="HAMAP-Rule" id="MF_01114"/>
    </source>
</evidence>
<comment type="similarity">
    <text evidence="2 5">Belongs to the RecX family.</text>
</comment>